<reference evidence="6 7" key="1">
    <citation type="submission" date="2019-06" db="EMBL/GenBank/DDBJ databases">
        <title>Cerasibacillus sp. nov., isolated from maize field.</title>
        <authorList>
            <person name="Lin S.-Y."/>
            <person name="Tsai C.-F."/>
            <person name="Young C.-C."/>
        </authorList>
    </citation>
    <scope>NUCLEOTIDE SEQUENCE [LARGE SCALE GENOMIC DNA]</scope>
    <source>
        <strain evidence="6 7">CC-CFT480</strain>
    </source>
</reference>
<dbReference type="Gene3D" id="3.40.640.10">
    <property type="entry name" value="Type I PLP-dependent aspartate aminotransferase-like (Major domain)"/>
    <property type="match status" value="1"/>
</dbReference>
<evidence type="ECO:0000313" key="7">
    <source>
        <dbReference type="Proteomes" id="UP000321574"/>
    </source>
</evidence>
<sequence>MTVVSEKVRHLPPYLFAKFQQKKKEKQKQGIDVIDLGIGAPDLPTPDFIIEKFIEEVRKPENHRYSPYSGCTEFREAVALFYEKKYGVKLDPEKEVLALIGSKEGIANLIQALINPGESVLIPNPGYPVYRTAVHLAEGKIVGLPLDENNGYVPNFSQLSETTKQQAKLMLLNYPSNPTSATVDLSTYLKTVSFAKENDILVANDMAYDLITFGNYQSPSILQTPDAKEFAVEFGSLSKSFNMTGWRIGYVVGNEEIIHALSSLKSNIDSSQFLATQKAAAYALSSDLKEVQNHCKIFEARMEKLYDALTGMGFHVEKPRGTIFLWVKVPQGFTSTSFSEKLLEKIGIIVTPGIAFGSLGEGYIRISLSVSTTRLDEVISRLKSIDRKGEDPI</sequence>
<dbReference type="EC" id="2.6.1.-" evidence="4"/>
<keyword evidence="7" id="KW-1185">Reference proteome</keyword>
<evidence type="ECO:0000313" key="6">
    <source>
        <dbReference type="EMBL" id="TXL65802.1"/>
    </source>
</evidence>
<dbReference type="InterPro" id="IPR015424">
    <property type="entry name" value="PyrdxlP-dep_Trfase"/>
</dbReference>
<dbReference type="PANTHER" id="PTHR42832">
    <property type="entry name" value="AMINO ACID AMINOTRANSFERASE"/>
    <property type="match status" value="1"/>
</dbReference>
<gene>
    <name evidence="6" type="ORF">FHP05_06705</name>
</gene>
<comment type="similarity">
    <text evidence="4">Belongs to the class-I pyridoxal-phosphate-dependent aminotransferase family.</text>
</comment>
<dbReference type="InterPro" id="IPR050881">
    <property type="entry name" value="LL-DAP_aminotransferase"/>
</dbReference>
<dbReference type="InterPro" id="IPR004838">
    <property type="entry name" value="NHTrfase_class1_PyrdxlP-BS"/>
</dbReference>
<proteinExistence type="inferred from homology"/>
<dbReference type="Proteomes" id="UP000321574">
    <property type="component" value="Unassembled WGS sequence"/>
</dbReference>
<dbReference type="RefSeq" id="WP_147666472.1">
    <property type="nucleotide sequence ID" value="NZ_VDUW01000003.1"/>
</dbReference>
<dbReference type="GO" id="GO:0030170">
    <property type="term" value="F:pyridoxal phosphate binding"/>
    <property type="evidence" value="ECO:0007669"/>
    <property type="project" value="InterPro"/>
</dbReference>
<evidence type="ECO:0000259" key="5">
    <source>
        <dbReference type="Pfam" id="PF00155"/>
    </source>
</evidence>
<dbReference type="Gene3D" id="3.90.1150.10">
    <property type="entry name" value="Aspartate Aminotransferase, domain 1"/>
    <property type="match status" value="1"/>
</dbReference>
<protein>
    <recommendedName>
        <fullName evidence="4">Aminotransferase</fullName>
        <ecNumber evidence="4">2.6.1.-</ecNumber>
    </recommendedName>
</protein>
<keyword evidence="3 4" id="KW-0808">Transferase</keyword>
<dbReference type="PROSITE" id="PS00105">
    <property type="entry name" value="AA_TRANSFER_CLASS_1"/>
    <property type="match status" value="1"/>
</dbReference>
<organism evidence="6 7">
    <name type="scientific">Cerasibacillus terrae</name>
    <dbReference type="NCBI Taxonomy" id="2498845"/>
    <lineage>
        <taxon>Bacteria</taxon>
        <taxon>Bacillati</taxon>
        <taxon>Bacillota</taxon>
        <taxon>Bacilli</taxon>
        <taxon>Bacillales</taxon>
        <taxon>Bacillaceae</taxon>
        <taxon>Cerasibacillus</taxon>
    </lineage>
</organism>
<dbReference type="PANTHER" id="PTHR42832:SF3">
    <property type="entry name" value="L-GLUTAMINE--4-(METHYLSULFANYL)-2-OXOBUTANOATE AMINOTRANSFERASE"/>
    <property type="match status" value="1"/>
</dbReference>
<comment type="cofactor">
    <cofactor evidence="1 4">
        <name>pyridoxal 5'-phosphate</name>
        <dbReference type="ChEBI" id="CHEBI:597326"/>
    </cofactor>
</comment>
<dbReference type="GO" id="GO:0008483">
    <property type="term" value="F:transaminase activity"/>
    <property type="evidence" value="ECO:0007669"/>
    <property type="project" value="UniProtKB-KW"/>
</dbReference>
<dbReference type="InterPro" id="IPR015422">
    <property type="entry name" value="PyrdxlP-dep_Trfase_small"/>
</dbReference>
<evidence type="ECO:0000256" key="3">
    <source>
        <dbReference type="ARBA" id="ARBA00022679"/>
    </source>
</evidence>
<evidence type="ECO:0000256" key="1">
    <source>
        <dbReference type="ARBA" id="ARBA00001933"/>
    </source>
</evidence>
<name>A0A5C8NX69_9BACI</name>
<dbReference type="InterPro" id="IPR015421">
    <property type="entry name" value="PyrdxlP-dep_Trfase_major"/>
</dbReference>
<keyword evidence="2 4" id="KW-0032">Aminotransferase</keyword>
<dbReference type="NCBIfam" id="NF006756">
    <property type="entry name" value="PRK09276.1"/>
    <property type="match status" value="1"/>
</dbReference>
<accession>A0A5C8NX69</accession>
<evidence type="ECO:0000256" key="4">
    <source>
        <dbReference type="RuleBase" id="RU000481"/>
    </source>
</evidence>
<dbReference type="EMBL" id="VDUW01000003">
    <property type="protein sequence ID" value="TXL65802.1"/>
    <property type="molecule type" value="Genomic_DNA"/>
</dbReference>
<dbReference type="OrthoDB" id="9802328at2"/>
<dbReference type="CDD" id="cd00609">
    <property type="entry name" value="AAT_like"/>
    <property type="match status" value="1"/>
</dbReference>
<dbReference type="Pfam" id="PF00155">
    <property type="entry name" value="Aminotran_1_2"/>
    <property type="match status" value="1"/>
</dbReference>
<dbReference type="InterPro" id="IPR004839">
    <property type="entry name" value="Aminotransferase_I/II_large"/>
</dbReference>
<dbReference type="SUPFAM" id="SSF53383">
    <property type="entry name" value="PLP-dependent transferases"/>
    <property type="match status" value="1"/>
</dbReference>
<comment type="caution">
    <text evidence="6">The sequence shown here is derived from an EMBL/GenBank/DDBJ whole genome shotgun (WGS) entry which is preliminary data.</text>
</comment>
<evidence type="ECO:0000256" key="2">
    <source>
        <dbReference type="ARBA" id="ARBA00022576"/>
    </source>
</evidence>
<feature type="domain" description="Aminotransferase class I/classII large" evidence="5">
    <location>
        <begin position="32"/>
        <end position="382"/>
    </location>
</feature>
<dbReference type="AlphaFoldDB" id="A0A5C8NX69"/>